<evidence type="ECO:0000256" key="4">
    <source>
        <dbReference type="ARBA" id="ARBA00022807"/>
    </source>
</evidence>
<evidence type="ECO:0000313" key="8">
    <source>
        <dbReference type="Proteomes" id="UP000199050"/>
    </source>
</evidence>
<comment type="similarity">
    <text evidence="1">Belongs to the peptidase C40 family.</text>
</comment>
<evidence type="ECO:0000313" key="7">
    <source>
        <dbReference type="EMBL" id="SDK65985.1"/>
    </source>
</evidence>
<accession>A0A1G9DQ98</accession>
<dbReference type="InterPro" id="IPR038765">
    <property type="entry name" value="Papain-like_cys_pep_sf"/>
</dbReference>
<proteinExistence type="inferred from homology"/>
<dbReference type="InterPro" id="IPR000064">
    <property type="entry name" value="NLP_P60_dom"/>
</dbReference>
<evidence type="ECO:0000256" key="5">
    <source>
        <dbReference type="SAM" id="SignalP"/>
    </source>
</evidence>
<keyword evidence="5" id="KW-0732">Signal</keyword>
<evidence type="ECO:0000256" key="3">
    <source>
        <dbReference type="ARBA" id="ARBA00022801"/>
    </source>
</evidence>
<dbReference type="EMBL" id="FNDX01000049">
    <property type="protein sequence ID" value="SDK65985.1"/>
    <property type="molecule type" value="Genomic_DNA"/>
</dbReference>
<feature type="domain" description="NlpC/P60" evidence="6">
    <location>
        <begin position="33"/>
        <end position="154"/>
    </location>
</feature>
<dbReference type="PANTHER" id="PTHR47053">
    <property type="entry name" value="MUREIN DD-ENDOPEPTIDASE MEPH-RELATED"/>
    <property type="match status" value="1"/>
</dbReference>
<evidence type="ECO:0000256" key="1">
    <source>
        <dbReference type="ARBA" id="ARBA00007074"/>
    </source>
</evidence>
<dbReference type="Gene3D" id="3.90.1720.10">
    <property type="entry name" value="endopeptidase domain like (from Nostoc punctiforme)"/>
    <property type="match status" value="1"/>
</dbReference>
<gene>
    <name evidence="7" type="ORF">SAMN05216192_14924</name>
</gene>
<evidence type="ECO:0000256" key="2">
    <source>
        <dbReference type="ARBA" id="ARBA00022670"/>
    </source>
</evidence>
<keyword evidence="4" id="KW-0788">Thiol protease</keyword>
<dbReference type="InterPro" id="IPR051202">
    <property type="entry name" value="Peptidase_C40"/>
</dbReference>
<organism evidence="7 8">
    <name type="scientific">Paenibacillus typhae</name>
    <dbReference type="NCBI Taxonomy" id="1174501"/>
    <lineage>
        <taxon>Bacteria</taxon>
        <taxon>Bacillati</taxon>
        <taxon>Bacillota</taxon>
        <taxon>Bacilli</taxon>
        <taxon>Bacillales</taxon>
        <taxon>Paenibacillaceae</taxon>
        <taxon>Paenibacillus</taxon>
    </lineage>
</organism>
<dbReference type="STRING" id="1174501.SAMN05216192_14924"/>
<protein>
    <submittedName>
        <fullName evidence="7">NlpC/P60 family protein</fullName>
    </submittedName>
</protein>
<sequence>MKSHNLFRTHLKKKCTAAALGLVMVFTMGATSVSADSKMDAVISKTIGVSYKTGGTSTSGFDCSGFTKYVFKSIGLTLPRTSKAQYSIGTPVSKSNLRAGDLVFFNTLGNGVSHVGIYVGNGKFAQSSSSKGVNISSLSQAYWANRYVGAKRVMSTTAYQAVAYD</sequence>
<dbReference type="Pfam" id="PF00877">
    <property type="entry name" value="NLPC_P60"/>
    <property type="match status" value="1"/>
</dbReference>
<dbReference type="AlphaFoldDB" id="A0A1G9DQ98"/>
<feature type="chain" id="PRO_5011603558" evidence="5">
    <location>
        <begin position="36"/>
        <end position="165"/>
    </location>
</feature>
<keyword evidence="2" id="KW-0645">Protease</keyword>
<keyword evidence="3" id="KW-0378">Hydrolase</keyword>
<keyword evidence="8" id="KW-1185">Reference proteome</keyword>
<dbReference type="SUPFAM" id="SSF54001">
    <property type="entry name" value="Cysteine proteinases"/>
    <property type="match status" value="1"/>
</dbReference>
<evidence type="ECO:0000259" key="6">
    <source>
        <dbReference type="PROSITE" id="PS51935"/>
    </source>
</evidence>
<dbReference type="Proteomes" id="UP000199050">
    <property type="component" value="Unassembled WGS sequence"/>
</dbReference>
<name>A0A1G9DQ98_9BACL</name>
<dbReference type="PANTHER" id="PTHR47053:SF1">
    <property type="entry name" value="MUREIN DD-ENDOPEPTIDASE MEPH-RELATED"/>
    <property type="match status" value="1"/>
</dbReference>
<feature type="signal peptide" evidence="5">
    <location>
        <begin position="1"/>
        <end position="35"/>
    </location>
</feature>
<dbReference type="PROSITE" id="PS51935">
    <property type="entry name" value="NLPC_P60"/>
    <property type="match status" value="1"/>
</dbReference>
<dbReference type="GO" id="GO:0006508">
    <property type="term" value="P:proteolysis"/>
    <property type="evidence" value="ECO:0007669"/>
    <property type="project" value="UniProtKB-KW"/>
</dbReference>
<reference evidence="8" key="1">
    <citation type="submission" date="2016-10" db="EMBL/GenBank/DDBJ databases">
        <authorList>
            <person name="Varghese N."/>
            <person name="Submissions S."/>
        </authorList>
    </citation>
    <scope>NUCLEOTIDE SEQUENCE [LARGE SCALE GENOMIC DNA]</scope>
    <source>
        <strain evidence="8">CGMCC 1.11012</strain>
    </source>
</reference>
<dbReference type="GO" id="GO:0008234">
    <property type="term" value="F:cysteine-type peptidase activity"/>
    <property type="evidence" value="ECO:0007669"/>
    <property type="project" value="UniProtKB-KW"/>
</dbReference>